<dbReference type="RefSeq" id="WP_060796576.1">
    <property type="nucleotide sequence ID" value="NZ_JBCANJ010000004.1"/>
</dbReference>
<dbReference type="PATRIC" id="fig|1502.174.peg.2737"/>
<gene>
    <name evidence="1" type="ORF">HMPREF3222_02713</name>
</gene>
<dbReference type="Proteomes" id="UP000070646">
    <property type="component" value="Unassembled WGS sequence"/>
</dbReference>
<accession>A0A133MTM8</accession>
<evidence type="ECO:0000313" key="1">
    <source>
        <dbReference type="EMBL" id="KXA07380.1"/>
    </source>
</evidence>
<dbReference type="AlphaFoldDB" id="A0A133MTM8"/>
<organism evidence="1 2">
    <name type="scientific">Clostridium perfringens</name>
    <dbReference type="NCBI Taxonomy" id="1502"/>
    <lineage>
        <taxon>Bacteria</taxon>
        <taxon>Bacillati</taxon>
        <taxon>Bacillota</taxon>
        <taxon>Clostridia</taxon>
        <taxon>Eubacteriales</taxon>
        <taxon>Clostridiaceae</taxon>
        <taxon>Clostridium</taxon>
    </lineage>
</organism>
<protein>
    <submittedName>
        <fullName evidence="1">Uncharacterized protein</fullName>
    </submittedName>
</protein>
<reference evidence="1 2" key="1">
    <citation type="submission" date="2016-01" db="EMBL/GenBank/DDBJ databases">
        <authorList>
            <person name="Oliw E.H."/>
        </authorList>
    </citation>
    <scope>NUCLEOTIDE SEQUENCE [LARGE SCALE GENOMIC DNA]</scope>
    <source>
        <strain evidence="1 2">MJR7757A</strain>
    </source>
</reference>
<dbReference type="EMBL" id="LRPU01000166">
    <property type="protein sequence ID" value="KXA07380.1"/>
    <property type="molecule type" value="Genomic_DNA"/>
</dbReference>
<name>A0A133MTM8_CLOPF</name>
<comment type="caution">
    <text evidence="1">The sequence shown here is derived from an EMBL/GenBank/DDBJ whole genome shotgun (WGS) entry which is preliminary data.</text>
</comment>
<proteinExistence type="predicted"/>
<sequence>MEYKISIDGKDLKKCKFLKKQFGKLMVENRGERYEKKIERYFEMPLILILTAYLALAIINKKIFSIEFLYIILFISSLFYFLFVLFFIGIKLVNYLVNHYMYVKAYSYLIGDFNIAINEKEFIMESKNKVLKVNKKGATIKLLDDNLIIIDKNNFLIMLPINKLENFEEFKKHIVKKGKN</sequence>
<evidence type="ECO:0000313" key="2">
    <source>
        <dbReference type="Proteomes" id="UP000070646"/>
    </source>
</evidence>